<feature type="transmembrane region" description="Helical" evidence="2">
    <location>
        <begin position="365"/>
        <end position="385"/>
    </location>
</feature>
<dbReference type="SUPFAM" id="SSF46894">
    <property type="entry name" value="C-terminal effector domain of the bipartite response regulators"/>
    <property type="match status" value="1"/>
</dbReference>
<name>A0A642PQM0_9BACE</name>
<organism evidence="3 4">
    <name type="scientific">Bacteroides cellulosilyticus</name>
    <dbReference type="NCBI Taxonomy" id="246787"/>
    <lineage>
        <taxon>Bacteria</taxon>
        <taxon>Pseudomonadati</taxon>
        <taxon>Bacteroidota</taxon>
        <taxon>Bacteroidia</taxon>
        <taxon>Bacteroidales</taxon>
        <taxon>Bacteroidaceae</taxon>
        <taxon>Bacteroides</taxon>
    </lineage>
</organism>
<keyword evidence="2" id="KW-0472">Membrane</keyword>
<dbReference type="AlphaFoldDB" id="A0A642PQM0"/>
<evidence type="ECO:0000256" key="2">
    <source>
        <dbReference type="SAM" id="Phobius"/>
    </source>
</evidence>
<dbReference type="GO" id="GO:0003677">
    <property type="term" value="F:DNA binding"/>
    <property type="evidence" value="ECO:0007669"/>
    <property type="project" value="InterPro"/>
</dbReference>
<evidence type="ECO:0008006" key="5">
    <source>
        <dbReference type="Google" id="ProtNLM"/>
    </source>
</evidence>
<evidence type="ECO:0000313" key="4">
    <source>
        <dbReference type="Proteomes" id="UP000448877"/>
    </source>
</evidence>
<accession>A0A642PQM0</accession>
<sequence length="560" mass="64008">MYYLFNSANGFLYLFIVSGILLCACRHTDSTALLRQADAVVYGNADSAMKLLSLIKNPERLPFEEKMLYGWLRTFAHNVRGASMAEDSLILPAFHYFVAGPDTVKMLNSFVLKSKYLYWQKKHKEAMAVLDSGIAAATACRDTYLMVNMLSEKANRYVYVEKDYKKAIEAHLRAIAIREDEGLCYSLGIAMGLQGNDSASYYMDRSIELVEKKKDTTRLVHYLRNYAQLLSYISSDYKKAAEVSKRLRSLAPDGGQVAMTDLVLTECFLKMGELDSAQYYLDQGRALLARREKLLSTENMMTYYQGLIDYTRHRTFDFLKVMRYNDSVHNALYALQSTIQRKDESKESLSNANLQLTVERQEAQLTLLACLLLLVVTGGGAFFYIRARRHRLIEAEERIETLNRLLADATKGDSEPGTTGNVNQEVEDGQFFRKILLQQLGIIRLVATQPTSQNQDLLRRISGITNRELPVESLLVWEDLYPVIDRIYDGFYTQMNRRFGSVLIDKEQQLCCLLCAEFSTKEISVVTQQSIPTIYQRKTNIRKKLGMGEKEDIVSFILEK</sequence>
<proteinExistence type="predicted"/>
<dbReference type="GO" id="GO:0006355">
    <property type="term" value="P:regulation of DNA-templated transcription"/>
    <property type="evidence" value="ECO:0007669"/>
    <property type="project" value="InterPro"/>
</dbReference>
<keyword evidence="2" id="KW-1133">Transmembrane helix</keyword>
<protein>
    <recommendedName>
        <fullName evidence="5">Tetratricopeptide repeat protein</fullName>
    </recommendedName>
</protein>
<reference evidence="3 4" key="1">
    <citation type="journal article" date="2019" name="Nat. Med.">
        <title>A library of human gut bacterial isolates paired with longitudinal multiomics data enables mechanistic microbiome research.</title>
        <authorList>
            <person name="Poyet M."/>
            <person name="Groussin M."/>
            <person name="Gibbons S.M."/>
            <person name="Avila-Pacheco J."/>
            <person name="Jiang X."/>
            <person name="Kearney S.M."/>
            <person name="Perrotta A.R."/>
            <person name="Berdy B."/>
            <person name="Zhao S."/>
            <person name="Lieberman T.D."/>
            <person name="Swanson P.K."/>
            <person name="Smith M."/>
            <person name="Roesemann S."/>
            <person name="Alexander J.E."/>
            <person name="Rich S.A."/>
            <person name="Livny J."/>
            <person name="Vlamakis H."/>
            <person name="Clish C."/>
            <person name="Bullock K."/>
            <person name="Deik A."/>
            <person name="Scott J."/>
            <person name="Pierce K.A."/>
            <person name="Xavier R.J."/>
            <person name="Alm E.J."/>
        </authorList>
    </citation>
    <scope>NUCLEOTIDE SEQUENCE [LARGE SCALE GENOMIC DNA]</scope>
    <source>
        <strain evidence="3 4">BIOML-A6</strain>
    </source>
</reference>
<dbReference type="SUPFAM" id="SSF48452">
    <property type="entry name" value="TPR-like"/>
    <property type="match status" value="1"/>
</dbReference>
<dbReference type="Gene3D" id="1.25.40.10">
    <property type="entry name" value="Tetratricopeptide repeat domain"/>
    <property type="match status" value="1"/>
</dbReference>
<evidence type="ECO:0000313" key="3">
    <source>
        <dbReference type="EMBL" id="KAA5412151.1"/>
    </source>
</evidence>
<evidence type="ECO:0000256" key="1">
    <source>
        <dbReference type="SAM" id="Coils"/>
    </source>
</evidence>
<dbReference type="InterPro" id="IPR016032">
    <property type="entry name" value="Sig_transdc_resp-reg_C-effctor"/>
</dbReference>
<keyword evidence="2" id="KW-0812">Transmembrane</keyword>
<keyword evidence="1" id="KW-0175">Coiled coil</keyword>
<gene>
    <name evidence="3" type="ORF">F2Y81_26825</name>
</gene>
<comment type="caution">
    <text evidence="3">The sequence shown here is derived from an EMBL/GenBank/DDBJ whole genome shotgun (WGS) entry which is preliminary data.</text>
</comment>
<dbReference type="InterPro" id="IPR011990">
    <property type="entry name" value="TPR-like_helical_dom_sf"/>
</dbReference>
<dbReference type="Proteomes" id="UP000448877">
    <property type="component" value="Unassembled WGS sequence"/>
</dbReference>
<dbReference type="EMBL" id="VVYV01000080">
    <property type="protein sequence ID" value="KAA5412151.1"/>
    <property type="molecule type" value="Genomic_DNA"/>
</dbReference>
<feature type="coiled-coil region" evidence="1">
    <location>
        <begin position="385"/>
        <end position="412"/>
    </location>
</feature>